<dbReference type="Proteomes" id="UP000790377">
    <property type="component" value="Unassembled WGS sequence"/>
</dbReference>
<proteinExistence type="predicted"/>
<accession>A0ACB8A117</accession>
<keyword evidence="2" id="KW-1185">Reference proteome</keyword>
<evidence type="ECO:0000313" key="1">
    <source>
        <dbReference type="EMBL" id="KAH7906313.1"/>
    </source>
</evidence>
<name>A0ACB8A117_9AGAM</name>
<protein>
    <submittedName>
        <fullName evidence="1">Uncharacterized protein</fullName>
    </submittedName>
</protein>
<organism evidence="1 2">
    <name type="scientific">Hygrophoropsis aurantiaca</name>
    <dbReference type="NCBI Taxonomy" id="72124"/>
    <lineage>
        <taxon>Eukaryota</taxon>
        <taxon>Fungi</taxon>
        <taxon>Dikarya</taxon>
        <taxon>Basidiomycota</taxon>
        <taxon>Agaricomycotina</taxon>
        <taxon>Agaricomycetes</taxon>
        <taxon>Agaricomycetidae</taxon>
        <taxon>Boletales</taxon>
        <taxon>Coniophorineae</taxon>
        <taxon>Hygrophoropsidaceae</taxon>
        <taxon>Hygrophoropsis</taxon>
    </lineage>
</organism>
<reference evidence="1" key="1">
    <citation type="journal article" date="2021" name="New Phytol.">
        <title>Evolutionary innovations through gain and loss of genes in the ectomycorrhizal Boletales.</title>
        <authorList>
            <person name="Wu G."/>
            <person name="Miyauchi S."/>
            <person name="Morin E."/>
            <person name="Kuo A."/>
            <person name="Drula E."/>
            <person name="Varga T."/>
            <person name="Kohler A."/>
            <person name="Feng B."/>
            <person name="Cao Y."/>
            <person name="Lipzen A."/>
            <person name="Daum C."/>
            <person name="Hundley H."/>
            <person name="Pangilinan J."/>
            <person name="Johnson J."/>
            <person name="Barry K."/>
            <person name="LaButti K."/>
            <person name="Ng V."/>
            <person name="Ahrendt S."/>
            <person name="Min B."/>
            <person name="Choi I.G."/>
            <person name="Park H."/>
            <person name="Plett J.M."/>
            <person name="Magnuson J."/>
            <person name="Spatafora J.W."/>
            <person name="Nagy L.G."/>
            <person name="Henrissat B."/>
            <person name="Grigoriev I.V."/>
            <person name="Yang Z.L."/>
            <person name="Xu J."/>
            <person name="Martin F.M."/>
        </authorList>
    </citation>
    <scope>NUCLEOTIDE SEQUENCE</scope>
    <source>
        <strain evidence="1">ATCC 28755</strain>
    </source>
</reference>
<dbReference type="EMBL" id="MU268038">
    <property type="protein sequence ID" value="KAH7906313.1"/>
    <property type="molecule type" value="Genomic_DNA"/>
</dbReference>
<gene>
    <name evidence="1" type="ORF">BJ138DRAFT_650115</name>
</gene>
<comment type="caution">
    <text evidence="1">The sequence shown here is derived from an EMBL/GenBank/DDBJ whole genome shotgun (WGS) entry which is preliminary data.</text>
</comment>
<sequence>MQRTDELLSDFPPSESAPTTPTATAISTATDVNTETPPATSSQINTGAATTPSTTTLAPAQEIAQIGPSVPPPPRLKPTKSAKRTAIGLNPSWLDHSLASEGESQVQRPLIVPQPQPQLLVHQSQAQTQTYPRIQTQSQTQIIPQTNPQPQLQNPSPSVSSTSRHADSITLIDSSTPSPLSASSSRPVSDTRAPSADVSSTSSLPAKPQPVRRRATDLLQSFLARDLDWFRSTKRPDSVPAAAAGSNANIGVGPGEGGTSRGGTEVLSIAAPSGATDTKVDGQDLNALERSITPQAHAIPAPGHKLATPASASASASAPASSSSSNPPFTPKPATTSMPTTTPSPIPLSTPSPYRLSRYPHKKPVRPVPQVMAAATAEASGSEVSSPVDAEHDGASMDVDVSVDPATEINGDHDDDRGGDGDHDGDEDPRASDRDKDYDERMEVDDHHGHAVEDHESHEEQPIRDVLPCDAMDVDRAELTDTNNASQRAGDVLHTDNAPGYADDPLQHSNDPPWYPDNPSISPEGQPLSSALHPIAEDATVSMTVESVREPELMEGIENAVNHGLPPCSERTTPVVQVENSVPQVCDATPSAAEHITQREDTLSSAEMAILSEDMLSHDEASALTSLPGSEGIDAQSTGPTHSANHVGNENDNDEWGAIAREKLQAGPSTLSIANNTDEARTLAGSVELDQHSTPVSAFNPLPGEGSVAGSSCIYPNAHTMSPVISIPLAPTIVGSTSTGQDNDNIDHIDDGTETTTPTHAHFEPQKPVGIENDGNQEVNGDNTHRQAPDGGRTTPPQTQLQLQDVKAMIQVRRGISVPQIQANRISTVDVTGAITGQAETVATLTDVTMDFFSDEIPLSLVSRWVNRKQIWDNLEESACVSIGCYHSADVLSFLKTYETENGMKPTAAEMFVRLECSWPDLGLVYLCAKRENSEQEYNIPIAPPVFVSPWSKPTLFITYY</sequence>
<evidence type="ECO:0000313" key="2">
    <source>
        <dbReference type="Proteomes" id="UP000790377"/>
    </source>
</evidence>